<evidence type="ECO:0000313" key="1">
    <source>
        <dbReference type="EMBL" id="CAI0383015.1"/>
    </source>
</evidence>
<evidence type="ECO:0000313" key="2">
    <source>
        <dbReference type="Proteomes" id="UP001154282"/>
    </source>
</evidence>
<sequence>MEDVVFALRLVDLRLPGPPVLPQRLAVKPPSVLQRVLLRHQNQHPPATQTRQLRVGGSVYLRVIQPVLRTRIRQPPQPGRQGPARFILGLIPDRVFPPKIRIHKHKAQQLNQFLLRVPHGDAVGDVGAGAVPGHKHPPEIGARVQPLVWAGSPGRGPAVVVGARERVLGDQPVVDGDGDDLGFGDQGVEVGVVDRGERALDAEPAAVDVD</sequence>
<accession>A0AAV0HFN0</accession>
<keyword evidence="2" id="KW-1185">Reference proteome</keyword>
<organism evidence="1 2">
    <name type="scientific">Linum tenue</name>
    <dbReference type="NCBI Taxonomy" id="586396"/>
    <lineage>
        <taxon>Eukaryota</taxon>
        <taxon>Viridiplantae</taxon>
        <taxon>Streptophyta</taxon>
        <taxon>Embryophyta</taxon>
        <taxon>Tracheophyta</taxon>
        <taxon>Spermatophyta</taxon>
        <taxon>Magnoliopsida</taxon>
        <taxon>eudicotyledons</taxon>
        <taxon>Gunneridae</taxon>
        <taxon>Pentapetalae</taxon>
        <taxon>rosids</taxon>
        <taxon>fabids</taxon>
        <taxon>Malpighiales</taxon>
        <taxon>Linaceae</taxon>
        <taxon>Linum</taxon>
    </lineage>
</organism>
<proteinExistence type="predicted"/>
<comment type="caution">
    <text evidence="1">The sequence shown here is derived from an EMBL/GenBank/DDBJ whole genome shotgun (WGS) entry which is preliminary data.</text>
</comment>
<dbReference type="EMBL" id="CAMGYJ010000002">
    <property type="protein sequence ID" value="CAI0383015.1"/>
    <property type="molecule type" value="Genomic_DNA"/>
</dbReference>
<name>A0AAV0HFN0_9ROSI</name>
<dbReference type="Proteomes" id="UP001154282">
    <property type="component" value="Unassembled WGS sequence"/>
</dbReference>
<gene>
    <name evidence="1" type="ORF">LITE_LOCUS3823</name>
</gene>
<reference evidence="1" key="1">
    <citation type="submission" date="2022-08" db="EMBL/GenBank/DDBJ databases">
        <authorList>
            <person name="Gutierrez-Valencia J."/>
        </authorList>
    </citation>
    <scope>NUCLEOTIDE SEQUENCE</scope>
</reference>
<protein>
    <submittedName>
        <fullName evidence="1">Uncharacterized protein</fullName>
    </submittedName>
</protein>
<dbReference type="AlphaFoldDB" id="A0AAV0HFN0"/>